<dbReference type="Pfam" id="PF00152">
    <property type="entry name" value="tRNA-synt_2"/>
    <property type="match status" value="1"/>
</dbReference>
<evidence type="ECO:0000313" key="10">
    <source>
        <dbReference type="EMBL" id="GAV70756.1"/>
    </source>
</evidence>
<evidence type="ECO:0000259" key="9">
    <source>
        <dbReference type="Pfam" id="PF00152"/>
    </source>
</evidence>
<evidence type="ECO:0000256" key="1">
    <source>
        <dbReference type="ARBA" id="ARBA00008226"/>
    </source>
</evidence>
<accession>A0A1Q3BRZ8</accession>
<dbReference type="InParanoid" id="A0A1Q3BRZ8"/>
<dbReference type="SUPFAM" id="SSF55681">
    <property type="entry name" value="Class II aaRS and biotin synthetases"/>
    <property type="match status" value="1"/>
</dbReference>
<dbReference type="PANTHER" id="PTHR22594">
    <property type="entry name" value="ASPARTYL/LYSYL-TRNA SYNTHETASE"/>
    <property type="match status" value="1"/>
</dbReference>
<feature type="coiled-coil region" evidence="8">
    <location>
        <begin position="310"/>
        <end position="357"/>
    </location>
</feature>
<evidence type="ECO:0000313" key="11">
    <source>
        <dbReference type="Proteomes" id="UP000187406"/>
    </source>
</evidence>
<organism evidence="10 11">
    <name type="scientific">Cephalotus follicularis</name>
    <name type="common">Albany pitcher plant</name>
    <dbReference type="NCBI Taxonomy" id="3775"/>
    <lineage>
        <taxon>Eukaryota</taxon>
        <taxon>Viridiplantae</taxon>
        <taxon>Streptophyta</taxon>
        <taxon>Embryophyta</taxon>
        <taxon>Tracheophyta</taxon>
        <taxon>Spermatophyta</taxon>
        <taxon>Magnoliopsida</taxon>
        <taxon>eudicotyledons</taxon>
        <taxon>Gunneridae</taxon>
        <taxon>Pentapetalae</taxon>
        <taxon>rosids</taxon>
        <taxon>fabids</taxon>
        <taxon>Oxalidales</taxon>
        <taxon>Cephalotaceae</taxon>
        <taxon>Cephalotus</taxon>
    </lineage>
</organism>
<reference evidence="11" key="1">
    <citation type="submission" date="2016-04" db="EMBL/GenBank/DDBJ databases">
        <title>Cephalotus genome sequencing.</title>
        <authorList>
            <person name="Fukushima K."/>
            <person name="Hasebe M."/>
            <person name="Fang X."/>
        </authorList>
    </citation>
    <scope>NUCLEOTIDE SEQUENCE [LARGE SCALE GENOMIC DNA]</scope>
    <source>
        <strain evidence="11">cv. St1</strain>
    </source>
</reference>
<comment type="similarity">
    <text evidence="1">Belongs to the class-II aminoacyl-tRNA synthetase family.</text>
</comment>
<dbReference type="FunCoup" id="A0A1Q3BRZ8">
    <property type="interactions" value="299"/>
</dbReference>
<dbReference type="PANTHER" id="PTHR22594:SF36">
    <property type="entry name" value="ASPARAGINE--TRNA LIGASE, CYTOPLASMIC 2"/>
    <property type="match status" value="1"/>
</dbReference>
<gene>
    <name evidence="10" type="ORF">CFOL_v3_14254</name>
</gene>
<sequence>MASQEPVYTTPVSKEAVVTVDKPVALSKYTSRVVLKSILERSDGGRGLDGERVVVGGWVKSSKEVEKQAVALATPPTMPRPQPPQVGDDKSGVAKEVSFVEILQSRIPFLRTIIKVLGCTNNAAHVRQKLESIISKPAPPTPPASIVFLQVSDGSCVASLQVAVDSSIAPPSNVMPTGTCIVAEGVLKQPPVNGKHVIELRVEKILHIGTVEQDKYPLSKKRLPLDMLRDFSHFRPRTTTVASVTRIRSAMSLATHTFLQNNGFMYVQVPIITTTDTEGFSEKFQVTTLLNKAIKKEEFKVINGIDGVSLEMVKASLKEKSNLVDELKRTDSNKEALVAAVQDLKKTNELASQLEARKNFKQLKSIKADSFNFSEDFFCCQTYLTVSGRLHLESYACALGNVYSFGPRFRADKTESAKHAAEMWMVDVEIAFSQLEDAINCADDYFKSLCKCVLDNCLQDLDFVSKRIDKTCIDRLQSMISGSSAKVSYEEAVDALQKVADKKFESKLERGMPLTAEHLSYLADELYKRPVIIYNYPKAVKPFYVRLNTDGKTVAAFDMVVPKVGIVISGSQNEERINMLNTRIEELGLARAQYEWYLDLRRHGTVMHSGFSLGFDLMVLFITGLTDVIDAIPFPRRSGKAYI</sequence>
<dbReference type="EMBL" id="BDDD01000835">
    <property type="protein sequence ID" value="GAV70756.1"/>
    <property type="molecule type" value="Genomic_DNA"/>
</dbReference>
<dbReference type="GO" id="GO:0005739">
    <property type="term" value="C:mitochondrion"/>
    <property type="evidence" value="ECO:0007669"/>
    <property type="project" value="TreeGrafter"/>
</dbReference>
<dbReference type="InterPro" id="IPR004364">
    <property type="entry name" value="Aa-tRNA-synt_II"/>
</dbReference>
<keyword evidence="7" id="KW-0030">Aminoacyl-tRNA synthetase</keyword>
<evidence type="ECO:0000256" key="3">
    <source>
        <dbReference type="ARBA" id="ARBA00022598"/>
    </source>
</evidence>
<evidence type="ECO:0000256" key="6">
    <source>
        <dbReference type="ARBA" id="ARBA00022917"/>
    </source>
</evidence>
<dbReference type="Gene3D" id="3.30.930.10">
    <property type="entry name" value="Bira Bifunctional Protein, Domain 2"/>
    <property type="match status" value="1"/>
</dbReference>
<dbReference type="Proteomes" id="UP000187406">
    <property type="component" value="Unassembled WGS sequence"/>
</dbReference>
<evidence type="ECO:0000256" key="7">
    <source>
        <dbReference type="ARBA" id="ARBA00023146"/>
    </source>
</evidence>
<dbReference type="InterPro" id="IPR045864">
    <property type="entry name" value="aa-tRNA-synth_II/BPL/LPL"/>
</dbReference>
<keyword evidence="6" id="KW-0648">Protein biosynthesis</keyword>
<dbReference type="GO" id="GO:0005524">
    <property type="term" value="F:ATP binding"/>
    <property type="evidence" value="ECO:0007669"/>
    <property type="project" value="UniProtKB-KW"/>
</dbReference>
<feature type="domain" description="Aminoacyl-tRNA synthetase class II (D/K/N)" evidence="9">
    <location>
        <begin position="375"/>
        <end position="637"/>
    </location>
</feature>
<evidence type="ECO:0000256" key="2">
    <source>
        <dbReference type="ARBA" id="ARBA00012816"/>
    </source>
</evidence>
<keyword evidence="4" id="KW-0547">Nucleotide-binding</keyword>
<dbReference type="EC" id="6.1.1.22" evidence="2"/>
<comment type="caution">
    <text evidence="10">The sequence shown here is derived from an EMBL/GenBank/DDBJ whole genome shotgun (WGS) entry which is preliminary data.</text>
</comment>
<evidence type="ECO:0000256" key="4">
    <source>
        <dbReference type="ARBA" id="ARBA00022741"/>
    </source>
</evidence>
<dbReference type="OrthoDB" id="1931232at2759"/>
<keyword evidence="11" id="KW-1185">Reference proteome</keyword>
<evidence type="ECO:0000256" key="8">
    <source>
        <dbReference type="SAM" id="Coils"/>
    </source>
</evidence>
<dbReference type="CDD" id="cd04318">
    <property type="entry name" value="EcAsnRS_like_N"/>
    <property type="match status" value="1"/>
</dbReference>
<protein>
    <recommendedName>
        <fullName evidence="2">asparagine--tRNA ligase</fullName>
        <ecNumber evidence="2">6.1.1.22</ecNumber>
    </recommendedName>
</protein>
<keyword evidence="3" id="KW-0436">Ligase</keyword>
<keyword evidence="8" id="KW-0175">Coiled coil</keyword>
<evidence type="ECO:0000256" key="5">
    <source>
        <dbReference type="ARBA" id="ARBA00022840"/>
    </source>
</evidence>
<dbReference type="AlphaFoldDB" id="A0A1Q3BRZ8"/>
<keyword evidence="5" id="KW-0067">ATP-binding</keyword>
<dbReference type="GO" id="GO:0004816">
    <property type="term" value="F:asparagine-tRNA ligase activity"/>
    <property type="evidence" value="ECO:0007669"/>
    <property type="project" value="UniProtKB-EC"/>
</dbReference>
<dbReference type="InterPro" id="IPR004522">
    <property type="entry name" value="Asn-tRNA-ligase"/>
</dbReference>
<dbReference type="NCBIfam" id="NF003037">
    <property type="entry name" value="PRK03932.1"/>
    <property type="match status" value="1"/>
</dbReference>
<dbReference type="GO" id="GO:0006421">
    <property type="term" value="P:asparaginyl-tRNA aminoacylation"/>
    <property type="evidence" value="ECO:0007669"/>
    <property type="project" value="InterPro"/>
</dbReference>
<dbReference type="NCBIfam" id="TIGR00457">
    <property type="entry name" value="asnS"/>
    <property type="match status" value="1"/>
</dbReference>
<proteinExistence type="inferred from homology"/>
<name>A0A1Q3BRZ8_CEPFO</name>
<dbReference type="STRING" id="3775.A0A1Q3BRZ8"/>